<proteinExistence type="predicted"/>
<protein>
    <submittedName>
        <fullName evidence="1">Uncharacterized protein</fullName>
    </submittedName>
</protein>
<reference evidence="1" key="1">
    <citation type="submission" date="2022-07" db="EMBL/GenBank/DDBJ databases">
        <authorList>
            <person name="Macas J."/>
            <person name="Novak P."/>
            <person name="Neumann P."/>
        </authorList>
    </citation>
    <scope>NUCLEOTIDE SEQUENCE</scope>
</reference>
<dbReference type="AlphaFoldDB" id="A0AAV0D3K5"/>
<dbReference type="Proteomes" id="UP001152523">
    <property type="component" value="Unassembled WGS sequence"/>
</dbReference>
<gene>
    <name evidence="1" type="ORF">CEPIT_LOCUS10688</name>
</gene>
<sequence length="158" mass="17291">MELKHHKVPIEADYASSTAFNPTIIDKESFFNFWMDAAGELYPALSDIHMVEEVEEEKVERESYLLDFYKDGSNDNSLDFLMFEEPCRNPGEFGFGGDKEGHGGDGLEGFTNALPSPMKAAAAPAGTTVGDGDETACFDAASEFFDVPAGFDAPSEYF</sequence>
<evidence type="ECO:0000313" key="2">
    <source>
        <dbReference type="Proteomes" id="UP001152523"/>
    </source>
</evidence>
<accession>A0AAV0D3K5</accession>
<organism evidence="1 2">
    <name type="scientific">Cuscuta epithymum</name>
    <dbReference type="NCBI Taxonomy" id="186058"/>
    <lineage>
        <taxon>Eukaryota</taxon>
        <taxon>Viridiplantae</taxon>
        <taxon>Streptophyta</taxon>
        <taxon>Embryophyta</taxon>
        <taxon>Tracheophyta</taxon>
        <taxon>Spermatophyta</taxon>
        <taxon>Magnoliopsida</taxon>
        <taxon>eudicotyledons</taxon>
        <taxon>Gunneridae</taxon>
        <taxon>Pentapetalae</taxon>
        <taxon>asterids</taxon>
        <taxon>lamiids</taxon>
        <taxon>Solanales</taxon>
        <taxon>Convolvulaceae</taxon>
        <taxon>Cuscuteae</taxon>
        <taxon>Cuscuta</taxon>
        <taxon>Cuscuta subgen. Cuscuta</taxon>
    </lineage>
</organism>
<keyword evidence="2" id="KW-1185">Reference proteome</keyword>
<evidence type="ECO:0000313" key="1">
    <source>
        <dbReference type="EMBL" id="CAH9088937.1"/>
    </source>
</evidence>
<dbReference type="EMBL" id="CAMAPF010000060">
    <property type="protein sequence ID" value="CAH9088937.1"/>
    <property type="molecule type" value="Genomic_DNA"/>
</dbReference>
<name>A0AAV0D3K5_9ASTE</name>
<comment type="caution">
    <text evidence="1">The sequence shown here is derived from an EMBL/GenBank/DDBJ whole genome shotgun (WGS) entry which is preliminary data.</text>
</comment>